<proteinExistence type="predicted"/>
<organism evidence="3 4">
    <name type="scientific">Lentzea atacamensis</name>
    <dbReference type="NCBI Taxonomy" id="531938"/>
    <lineage>
        <taxon>Bacteria</taxon>
        <taxon>Bacillati</taxon>
        <taxon>Actinomycetota</taxon>
        <taxon>Actinomycetes</taxon>
        <taxon>Pseudonocardiales</taxon>
        <taxon>Pseudonocardiaceae</taxon>
        <taxon>Lentzea</taxon>
    </lineage>
</organism>
<evidence type="ECO:0000313" key="3">
    <source>
        <dbReference type="EMBL" id="PWK81054.1"/>
    </source>
</evidence>
<dbReference type="EMBL" id="QGHB01000020">
    <property type="protein sequence ID" value="PWK81054.1"/>
    <property type="molecule type" value="Genomic_DNA"/>
</dbReference>
<dbReference type="AlphaFoldDB" id="A0A316HIH7"/>
<feature type="region of interest" description="Disordered" evidence="1">
    <location>
        <begin position="254"/>
        <end position="288"/>
    </location>
</feature>
<accession>A0A316HIH7</accession>
<reference evidence="3 4" key="1">
    <citation type="submission" date="2018-05" db="EMBL/GenBank/DDBJ databases">
        <title>Genomic Encyclopedia of Type Strains, Phase IV (KMG-IV): sequencing the most valuable type-strain genomes for metagenomic binning, comparative biology and taxonomic classification.</title>
        <authorList>
            <person name="Goeker M."/>
        </authorList>
    </citation>
    <scope>NUCLEOTIDE SEQUENCE [LARGE SCALE GENOMIC DNA]</scope>
    <source>
        <strain evidence="3 4">DSM 45480</strain>
    </source>
</reference>
<keyword evidence="2" id="KW-0472">Membrane</keyword>
<evidence type="ECO:0000256" key="2">
    <source>
        <dbReference type="SAM" id="Phobius"/>
    </source>
</evidence>
<name>A0A316HIH7_9PSEU</name>
<evidence type="ECO:0000313" key="4">
    <source>
        <dbReference type="Proteomes" id="UP000246005"/>
    </source>
</evidence>
<dbReference type="Proteomes" id="UP000246005">
    <property type="component" value="Unassembled WGS sequence"/>
</dbReference>
<dbReference type="RefSeq" id="WP_109641740.1">
    <property type="nucleotide sequence ID" value="NZ_QGHB01000020.1"/>
</dbReference>
<keyword evidence="2" id="KW-0812">Transmembrane</keyword>
<comment type="caution">
    <text evidence="3">The sequence shown here is derived from an EMBL/GenBank/DDBJ whole genome shotgun (WGS) entry which is preliminary data.</text>
</comment>
<protein>
    <submittedName>
        <fullName evidence="3">Uncharacterized protein</fullName>
    </submittedName>
</protein>
<evidence type="ECO:0000256" key="1">
    <source>
        <dbReference type="SAM" id="MobiDB-lite"/>
    </source>
</evidence>
<feature type="transmembrane region" description="Helical" evidence="2">
    <location>
        <begin position="42"/>
        <end position="62"/>
    </location>
</feature>
<keyword evidence="2" id="KW-1133">Transmembrane helix</keyword>
<sequence>MRDVLDDDLAELYPVRGADDVRLARLREQLFAEKPVSRAPRWVGIAAAAVGVVMIAGLVVLLRPAQRDAPATMPSTPATSLQEAATLLELSEKPAAKYQHITYRIWEVISASSFGVQGVGRTLVEFEYDVWLPTGNDEMVVIYRRETGQRRPISGVQPGPEQTLSTMSFPQLWTTFCAATPCKEESVSTPLPADPKQKLLAASPRLLSPFTTIEEKAAVYRALAESPEIRWNDGRLSVDGSVVQFAIDPATGRVTGKEEVETATSPLPQGMPPRSVTITYEWTDQRPS</sequence>
<gene>
    <name evidence="3" type="ORF">C8D88_120105</name>
</gene>